<evidence type="ECO:0000256" key="1">
    <source>
        <dbReference type="SAM" id="MobiDB-lite"/>
    </source>
</evidence>
<dbReference type="InterPro" id="IPR051697">
    <property type="entry name" value="Patched_domain-protein"/>
</dbReference>
<feature type="transmembrane region" description="Helical" evidence="2">
    <location>
        <begin position="367"/>
        <end position="386"/>
    </location>
</feature>
<proteinExistence type="predicted"/>
<name>A0ABQ9EM49_TEGGR</name>
<feature type="transmembrane region" description="Helical" evidence="2">
    <location>
        <begin position="339"/>
        <end position="361"/>
    </location>
</feature>
<dbReference type="EMBL" id="JARBDR010000813">
    <property type="protein sequence ID" value="KAJ8306306.1"/>
    <property type="molecule type" value="Genomic_DNA"/>
</dbReference>
<evidence type="ECO:0000256" key="2">
    <source>
        <dbReference type="SAM" id="Phobius"/>
    </source>
</evidence>
<feature type="compositionally biased region" description="Polar residues" evidence="1">
    <location>
        <begin position="1"/>
        <end position="11"/>
    </location>
</feature>
<dbReference type="Proteomes" id="UP001217089">
    <property type="component" value="Unassembled WGS sequence"/>
</dbReference>
<feature type="compositionally biased region" description="Basic and acidic residues" evidence="1">
    <location>
        <begin position="20"/>
        <end position="35"/>
    </location>
</feature>
<sequence>MTVTGSKTSLNGHGPVSGHPDGRLKSPTGEKVEPETLRQSIHLVKTIGQLLHLSGEDTRTIVTPGLVKTLGQSFYLVKTLGQLLGKLVALHPWKTIGICLLVVGLVGIGFMRFSETTDSDKLWVPEDADVLVYKSWVDAKFPGRTRLVNMIFEADNVLTASVVKTTSEVNTVYKNSLALVTGTKTLSDVCIKAGNYCRVTSILELWSYNDTAISSLTDADVLNEANLAANTTNYTSPMYLNDYDIATQVGGRTYASDGTTLQSAKALKITYLLQGTDAVQRGRFESLGETCNRSCTESFSDVAGETISGDIRYLTAGYFLLIVFVAVILGRFNCTEHRIGLAFCGILVIGLSICLSFSLASAAGWEYGLYAVLYFILHITYLFLICQSDTL</sequence>
<comment type="caution">
    <text evidence="3">The sequence shown here is derived from an EMBL/GenBank/DDBJ whole genome shotgun (WGS) entry which is preliminary data.</text>
</comment>
<feature type="transmembrane region" description="Helical" evidence="2">
    <location>
        <begin position="313"/>
        <end position="332"/>
    </location>
</feature>
<protein>
    <submittedName>
        <fullName evidence="3">Uncharacterized protein</fullName>
    </submittedName>
</protein>
<feature type="region of interest" description="Disordered" evidence="1">
    <location>
        <begin position="1"/>
        <end position="35"/>
    </location>
</feature>
<accession>A0ABQ9EM49</accession>
<organism evidence="3 4">
    <name type="scientific">Tegillarca granosa</name>
    <name type="common">Malaysian cockle</name>
    <name type="synonym">Anadara granosa</name>
    <dbReference type="NCBI Taxonomy" id="220873"/>
    <lineage>
        <taxon>Eukaryota</taxon>
        <taxon>Metazoa</taxon>
        <taxon>Spiralia</taxon>
        <taxon>Lophotrochozoa</taxon>
        <taxon>Mollusca</taxon>
        <taxon>Bivalvia</taxon>
        <taxon>Autobranchia</taxon>
        <taxon>Pteriomorphia</taxon>
        <taxon>Arcoida</taxon>
        <taxon>Arcoidea</taxon>
        <taxon>Arcidae</taxon>
        <taxon>Tegillarca</taxon>
    </lineage>
</organism>
<keyword evidence="2" id="KW-0472">Membrane</keyword>
<gene>
    <name evidence="3" type="ORF">KUTeg_016851</name>
</gene>
<dbReference type="PANTHER" id="PTHR10796:SF130">
    <property type="entry name" value="PATCHED DOMAIN-CONTAINING PROTEIN 3-LIKE PROTEIN"/>
    <property type="match status" value="1"/>
</dbReference>
<keyword evidence="2" id="KW-1133">Transmembrane helix</keyword>
<keyword evidence="4" id="KW-1185">Reference proteome</keyword>
<reference evidence="3 4" key="1">
    <citation type="submission" date="2022-12" db="EMBL/GenBank/DDBJ databases">
        <title>Chromosome-level genome of Tegillarca granosa.</title>
        <authorList>
            <person name="Kim J."/>
        </authorList>
    </citation>
    <scope>NUCLEOTIDE SEQUENCE [LARGE SCALE GENOMIC DNA]</scope>
    <source>
        <strain evidence="3">Teg-2019</strain>
        <tissue evidence="3">Adductor muscle</tissue>
    </source>
</reference>
<evidence type="ECO:0000313" key="4">
    <source>
        <dbReference type="Proteomes" id="UP001217089"/>
    </source>
</evidence>
<keyword evidence="2" id="KW-0812">Transmembrane</keyword>
<dbReference type="PANTHER" id="PTHR10796">
    <property type="entry name" value="PATCHED-RELATED"/>
    <property type="match status" value="1"/>
</dbReference>
<evidence type="ECO:0000313" key="3">
    <source>
        <dbReference type="EMBL" id="KAJ8306306.1"/>
    </source>
</evidence>